<keyword evidence="1" id="KW-0378">Hydrolase</keyword>
<keyword evidence="2" id="KW-1185">Reference proteome</keyword>
<dbReference type="SFLD" id="SFLDG01140">
    <property type="entry name" value="C2.B:_Phosphomannomutase_and_P"/>
    <property type="match status" value="1"/>
</dbReference>
<evidence type="ECO:0000313" key="2">
    <source>
        <dbReference type="Proteomes" id="UP001432000"/>
    </source>
</evidence>
<dbReference type="PANTHER" id="PTHR10000">
    <property type="entry name" value="PHOSPHOSERINE PHOSPHATASE"/>
    <property type="match status" value="1"/>
</dbReference>
<protein>
    <submittedName>
        <fullName evidence="1">HAD-IIB family hydrolase</fullName>
    </submittedName>
</protein>
<dbReference type="EMBL" id="CP147846">
    <property type="protein sequence ID" value="WXG66668.1"/>
    <property type="molecule type" value="Genomic_DNA"/>
</dbReference>
<evidence type="ECO:0000313" key="1">
    <source>
        <dbReference type="EMBL" id="WXG66668.1"/>
    </source>
</evidence>
<sequence>MTVELVATDLDGTLLRSDRTISSRTADAMAAAQDAGIDIVWASARARHSIHDLAESCGFTGRAIGANGAVVLDLADGTPVIEQTSAIGADAVTTAMLRVRQLVPGVVFATVGPTRFVAEHAYAALCVFADHHRDPREMDISSTVLSAEPTVKIVARHPDLSSVELYRTVAAARVGGVELTHSGAPYIEMSAAGVSKASALSRLCQELGVEQQSVAAVGDALNDVPMLEWAGTPLTTANALPEIKSIAHRVLASNDDDGVAAYLEGLVQARLVAETGSLESARDR</sequence>
<reference evidence="1 2" key="1">
    <citation type="submission" date="2024-03" db="EMBL/GenBank/DDBJ databases">
        <title>Natural products discovery in diverse microorganisms through a two-stage MS feature dereplication strategy.</title>
        <authorList>
            <person name="Zhang R."/>
        </authorList>
    </citation>
    <scope>NUCLEOTIDE SEQUENCE [LARGE SCALE GENOMIC DNA]</scope>
    <source>
        <strain evidence="1 2">18930</strain>
    </source>
</reference>
<dbReference type="Pfam" id="PF08282">
    <property type="entry name" value="Hydrolase_3"/>
    <property type="match status" value="1"/>
</dbReference>
<dbReference type="Gene3D" id="3.30.1240.10">
    <property type="match status" value="1"/>
</dbReference>
<dbReference type="Proteomes" id="UP001432000">
    <property type="component" value="Chromosome"/>
</dbReference>
<dbReference type="Gene3D" id="3.40.50.1000">
    <property type="entry name" value="HAD superfamily/HAD-like"/>
    <property type="match status" value="1"/>
</dbReference>
<dbReference type="SFLD" id="SFLDS00003">
    <property type="entry name" value="Haloacid_Dehalogenase"/>
    <property type="match status" value="1"/>
</dbReference>
<dbReference type="InterPro" id="IPR006379">
    <property type="entry name" value="HAD-SF_hydro_IIB"/>
</dbReference>
<dbReference type="InterPro" id="IPR036412">
    <property type="entry name" value="HAD-like_sf"/>
</dbReference>
<dbReference type="InterPro" id="IPR023214">
    <property type="entry name" value="HAD_sf"/>
</dbReference>
<dbReference type="NCBIfam" id="TIGR01484">
    <property type="entry name" value="HAD-SF-IIB"/>
    <property type="match status" value="1"/>
</dbReference>
<dbReference type="PANTHER" id="PTHR10000:SF8">
    <property type="entry name" value="HAD SUPERFAMILY HYDROLASE-LIKE, TYPE 3"/>
    <property type="match status" value="1"/>
</dbReference>
<name>A0ABZ2PHS9_9NOCA</name>
<gene>
    <name evidence="1" type="ORF">WDS16_15395</name>
</gene>
<proteinExistence type="predicted"/>
<accession>A0ABZ2PHS9</accession>
<dbReference type="RefSeq" id="WP_338886112.1">
    <property type="nucleotide sequence ID" value="NZ_CP147846.1"/>
</dbReference>
<organism evidence="1 2">
    <name type="scientific">Rhodococcus sovatensis</name>
    <dbReference type="NCBI Taxonomy" id="1805840"/>
    <lineage>
        <taxon>Bacteria</taxon>
        <taxon>Bacillati</taxon>
        <taxon>Actinomycetota</taxon>
        <taxon>Actinomycetes</taxon>
        <taxon>Mycobacteriales</taxon>
        <taxon>Nocardiaceae</taxon>
        <taxon>Rhodococcus</taxon>
    </lineage>
</organism>
<dbReference type="GO" id="GO:0016787">
    <property type="term" value="F:hydrolase activity"/>
    <property type="evidence" value="ECO:0007669"/>
    <property type="project" value="UniProtKB-KW"/>
</dbReference>
<dbReference type="SUPFAM" id="SSF56784">
    <property type="entry name" value="HAD-like"/>
    <property type="match status" value="1"/>
</dbReference>